<name>A0ABT4IGW0_9EURY</name>
<gene>
    <name evidence="1" type="ORF">O0S10_07040</name>
</gene>
<dbReference type="RefSeq" id="WP_268925177.1">
    <property type="nucleotide sequence ID" value="NZ_JAPTGB010000014.1"/>
</dbReference>
<comment type="caution">
    <text evidence="1">The sequence shown here is derived from an EMBL/GenBank/DDBJ whole genome shotgun (WGS) entry which is preliminary data.</text>
</comment>
<evidence type="ECO:0000313" key="1">
    <source>
        <dbReference type="EMBL" id="MCZ0860979.1"/>
    </source>
</evidence>
<proteinExistence type="predicted"/>
<protein>
    <submittedName>
        <fullName evidence="1">Uncharacterized protein</fullName>
    </submittedName>
</protein>
<dbReference type="EMBL" id="JAPTGB010000014">
    <property type="protein sequence ID" value="MCZ0860979.1"/>
    <property type="molecule type" value="Genomic_DNA"/>
</dbReference>
<organism evidence="1 2">
    <name type="scientific">Methanocorpusculum petauri</name>
    <dbReference type="NCBI Taxonomy" id="3002863"/>
    <lineage>
        <taxon>Archaea</taxon>
        <taxon>Methanobacteriati</taxon>
        <taxon>Methanobacteriota</taxon>
        <taxon>Stenosarchaea group</taxon>
        <taxon>Methanomicrobia</taxon>
        <taxon>Methanomicrobiales</taxon>
        <taxon>Methanocorpusculaceae</taxon>
        <taxon>Methanocorpusculum</taxon>
    </lineage>
</organism>
<sequence length="167" mass="18955">MNLTPETLIAELSETHPCPSADADAYAAAYWHQEMQYLLTEAAAHLTNRHRELLDLIRTENLRSAEYRLETPVIPIRHVDLPRLRQDLPAVFDAIVYLKATDAERLLSRRRLYESAVAVAGIDRVRPLEHVNLGDLAKVLPADEFSRFVLVTPKPLPARIVRITEDA</sequence>
<evidence type="ECO:0000313" key="2">
    <source>
        <dbReference type="Proteomes" id="UP001141422"/>
    </source>
</evidence>
<dbReference type="Proteomes" id="UP001141422">
    <property type="component" value="Unassembled WGS sequence"/>
</dbReference>
<accession>A0ABT4IGW0</accession>
<keyword evidence="2" id="KW-1185">Reference proteome</keyword>
<reference evidence="1" key="1">
    <citation type="submission" date="2022-12" db="EMBL/GenBank/DDBJ databases">
        <title>Isolation and characterisation of novel Methanocorpusculum spp. from native Australian herbivores indicates the genus is ancestrally host-associated.</title>
        <authorList>
            <person name="Volmer J.G."/>
            <person name="Soo R.M."/>
            <person name="Evans P.N."/>
            <person name="Hoedt E.C."/>
            <person name="Astorga Alsina A.L."/>
            <person name="Woodcroft B.J."/>
            <person name="Tyson G.W."/>
            <person name="Hugenholtz P."/>
            <person name="Morrison M."/>
        </authorList>
    </citation>
    <scope>NUCLEOTIDE SEQUENCE</scope>
    <source>
        <strain evidence="1">MG</strain>
    </source>
</reference>